<sequence>MAEVISQHDGTKPAPVDLASDDIAVLTYTSGTTGQPKGAMNTHHNLTFDAQTYRDWVGLTGDDVILGIAPLFHITGLVAHVMIALLLQALDAYTRGHLAAYKRPRRIVVTDSLPTTATGKILRRVLRDGDVG</sequence>
<gene>
    <name evidence="5" type="ORF">GCM10010528_17760</name>
</gene>
<evidence type="ECO:0000256" key="3">
    <source>
        <dbReference type="SAM" id="Phobius"/>
    </source>
</evidence>
<feature type="domain" description="AMP-dependent synthetase/ligase" evidence="4">
    <location>
        <begin position="12"/>
        <end position="87"/>
    </location>
</feature>
<evidence type="ECO:0000313" key="5">
    <source>
        <dbReference type="EMBL" id="GAA3037612.1"/>
    </source>
</evidence>
<dbReference type="RefSeq" id="WP_425552541.1">
    <property type="nucleotide sequence ID" value="NZ_BAAAVS010000024.1"/>
</dbReference>
<reference evidence="6" key="1">
    <citation type="journal article" date="2019" name="Int. J. Syst. Evol. Microbiol.">
        <title>The Global Catalogue of Microorganisms (GCM) 10K type strain sequencing project: providing services to taxonomists for standard genome sequencing and annotation.</title>
        <authorList>
            <consortium name="The Broad Institute Genomics Platform"/>
            <consortium name="The Broad Institute Genome Sequencing Center for Infectious Disease"/>
            <person name="Wu L."/>
            <person name="Ma J."/>
        </authorList>
    </citation>
    <scope>NUCLEOTIDE SEQUENCE [LARGE SCALE GENOMIC DNA]</scope>
    <source>
        <strain evidence="6">JCM 14234</strain>
    </source>
</reference>
<evidence type="ECO:0000313" key="6">
    <source>
        <dbReference type="Proteomes" id="UP001501035"/>
    </source>
</evidence>
<dbReference type="InterPro" id="IPR042099">
    <property type="entry name" value="ANL_N_sf"/>
</dbReference>
<dbReference type="PANTHER" id="PTHR43201">
    <property type="entry name" value="ACYL-COA SYNTHETASE"/>
    <property type="match status" value="1"/>
</dbReference>
<comment type="similarity">
    <text evidence="1">Belongs to the ATP-dependent AMP-binding enzyme family.</text>
</comment>
<keyword evidence="3" id="KW-0812">Transmembrane</keyword>
<evidence type="ECO:0000256" key="2">
    <source>
        <dbReference type="ARBA" id="ARBA00022598"/>
    </source>
</evidence>
<dbReference type="Pfam" id="PF00501">
    <property type="entry name" value="AMP-binding"/>
    <property type="match status" value="1"/>
</dbReference>
<evidence type="ECO:0000256" key="1">
    <source>
        <dbReference type="ARBA" id="ARBA00006432"/>
    </source>
</evidence>
<name>A0ABP6LDL8_9ACTN</name>
<dbReference type="PANTHER" id="PTHR43201:SF5">
    <property type="entry name" value="MEDIUM-CHAIN ACYL-COA LIGASE ACSF2, MITOCHONDRIAL"/>
    <property type="match status" value="1"/>
</dbReference>
<proteinExistence type="inferred from homology"/>
<dbReference type="InterPro" id="IPR020845">
    <property type="entry name" value="AMP-binding_CS"/>
</dbReference>
<feature type="transmembrane region" description="Helical" evidence="3">
    <location>
        <begin position="64"/>
        <end position="87"/>
    </location>
</feature>
<keyword evidence="2" id="KW-0436">Ligase</keyword>
<evidence type="ECO:0000259" key="4">
    <source>
        <dbReference type="Pfam" id="PF00501"/>
    </source>
</evidence>
<dbReference type="Proteomes" id="UP001501035">
    <property type="component" value="Unassembled WGS sequence"/>
</dbReference>
<comment type="caution">
    <text evidence="5">The sequence shown here is derived from an EMBL/GenBank/DDBJ whole genome shotgun (WGS) entry which is preliminary data.</text>
</comment>
<keyword evidence="6" id="KW-1185">Reference proteome</keyword>
<keyword evidence="3" id="KW-1133">Transmembrane helix</keyword>
<dbReference type="EMBL" id="BAAAVS010000024">
    <property type="protein sequence ID" value="GAA3037612.1"/>
    <property type="molecule type" value="Genomic_DNA"/>
</dbReference>
<dbReference type="Gene3D" id="3.40.50.12780">
    <property type="entry name" value="N-terminal domain of ligase-like"/>
    <property type="match status" value="1"/>
</dbReference>
<keyword evidence="3" id="KW-0472">Membrane</keyword>
<organism evidence="5 6">
    <name type="scientific">Gordonia defluvii</name>
    <dbReference type="NCBI Taxonomy" id="283718"/>
    <lineage>
        <taxon>Bacteria</taxon>
        <taxon>Bacillati</taxon>
        <taxon>Actinomycetota</taxon>
        <taxon>Actinomycetes</taxon>
        <taxon>Mycobacteriales</taxon>
        <taxon>Gordoniaceae</taxon>
        <taxon>Gordonia</taxon>
    </lineage>
</organism>
<dbReference type="SUPFAM" id="SSF56801">
    <property type="entry name" value="Acetyl-CoA synthetase-like"/>
    <property type="match status" value="2"/>
</dbReference>
<accession>A0ABP6LDL8</accession>
<dbReference type="InterPro" id="IPR000873">
    <property type="entry name" value="AMP-dep_synth/lig_dom"/>
</dbReference>
<dbReference type="PROSITE" id="PS00455">
    <property type="entry name" value="AMP_BINDING"/>
    <property type="match status" value="1"/>
</dbReference>
<protein>
    <recommendedName>
        <fullName evidence="4">AMP-dependent synthetase/ligase domain-containing protein</fullName>
    </recommendedName>
</protein>